<feature type="compositionally biased region" description="Basic and acidic residues" evidence="1">
    <location>
        <begin position="629"/>
        <end position="640"/>
    </location>
</feature>
<feature type="region of interest" description="Disordered" evidence="1">
    <location>
        <begin position="1"/>
        <end position="62"/>
    </location>
</feature>
<reference evidence="2" key="1">
    <citation type="journal article" date="2015" name="PLoS ONE">
        <title>Comprehensive Evaluation of Toxoplasma gondii VEG and Neospora caninum LIV Genomes with Tachyzoite Stage Transcriptome and Proteome Defines Novel Transcript Features.</title>
        <authorList>
            <person name="Ramaprasad A."/>
            <person name="Mourier T."/>
            <person name="Naeem R."/>
            <person name="Malas T.B."/>
            <person name="Moussa E."/>
            <person name="Panigrahi A."/>
            <person name="Vermont S.J."/>
            <person name="Otto T.D."/>
            <person name="Wastling J."/>
            <person name="Pain A."/>
        </authorList>
    </citation>
    <scope>NUCLEOTIDE SEQUENCE</scope>
    <source>
        <strain evidence="2">VEG</strain>
    </source>
</reference>
<feature type="region of interest" description="Disordered" evidence="1">
    <location>
        <begin position="786"/>
        <end position="895"/>
    </location>
</feature>
<gene>
    <name evidence="2" type="ORF">BN1205_076735</name>
</gene>
<feature type="compositionally biased region" description="Polar residues" evidence="1">
    <location>
        <begin position="391"/>
        <end position="409"/>
    </location>
</feature>
<protein>
    <submittedName>
        <fullName evidence="2">Uncharacterized protein</fullName>
    </submittedName>
</protein>
<proteinExistence type="predicted"/>
<feature type="region of interest" description="Disordered" evidence="1">
    <location>
        <begin position="322"/>
        <end position="346"/>
    </location>
</feature>
<feature type="region of interest" description="Disordered" evidence="1">
    <location>
        <begin position="1047"/>
        <end position="1075"/>
    </location>
</feature>
<feature type="region of interest" description="Disordered" evidence="1">
    <location>
        <begin position="629"/>
        <end position="659"/>
    </location>
</feature>
<feature type="compositionally biased region" description="Basic and acidic residues" evidence="1">
    <location>
        <begin position="26"/>
        <end position="59"/>
    </location>
</feature>
<feature type="compositionally biased region" description="Polar residues" evidence="1">
    <location>
        <begin position="323"/>
        <end position="332"/>
    </location>
</feature>
<feature type="compositionally biased region" description="Low complexity" evidence="1">
    <location>
        <begin position="367"/>
        <end position="390"/>
    </location>
</feature>
<feature type="region of interest" description="Disordered" evidence="1">
    <location>
        <begin position="692"/>
        <end position="762"/>
    </location>
</feature>
<accession>A0A0F7UWZ9</accession>
<evidence type="ECO:0000313" key="2">
    <source>
        <dbReference type="EMBL" id="CEL74531.1"/>
    </source>
</evidence>
<dbReference type="EMBL" id="LN714497">
    <property type="protein sequence ID" value="CEL74531.1"/>
    <property type="molecule type" value="Genomic_DNA"/>
</dbReference>
<feature type="compositionally biased region" description="Acidic residues" evidence="1">
    <location>
        <begin position="646"/>
        <end position="659"/>
    </location>
</feature>
<name>A0A0F7UWZ9_TOXGV</name>
<feature type="compositionally biased region" description="Low complexity" evidence="1">
    <location>
        <begin position="415"/>
        <end position="430"/>
    </location>
</feature>
<evidence type="ECO:0000256" key="1">
    <source>
        <dbReference type="SAM" id="MobiDB-lite"/>
    </source>
</evidence>
<sequence length="1331" mass="142813">MDAVSPVLDGGGCGAERGAATLTVGEEARSREMSASLDSRRYAEAGDAEKTEGDAKAGDGSEDEELVSQGAAIFGVFPTLPGQPQRSGSCSLHLVSERELKREERPSPLPLPLRREEETVCLWHHLFHVLLVLLQLSLLLIGGAVRRCTALRSACAWWRGVATRKVRVVSHAFLSLFPWSRQVRGQGESEEPRRDKPEPGNLLAPETGGSVPRSFALHAFVLFRSEELLLLSAAATLSSGSSSQSASWASRASSLSQTLRLGPADALLLPCIESAFDCGVRFLTLFDAAGVCCREPSLSRLSALLSRDGWVCLPGLTPLGGQSPRSSGTASLRDSHPSCRSHCPAASSHPASLPAFSSASRDAPSALHSCSSSPSHSLSSSPSHSLSSSSRPAQRQSTTEGPGSVTASAASLPGCSRCSSFSRKFSSSSRRNTEEEDGRSLNACMRQEETVACCTRGEKRNCRDHRRLSPSGCLSCLSQDNPLSLDPPQSLACFSTTASSVSLVSSPPISSTPAMSSISAAPSTASPVSLSSPSSSCYSFSSPPSSLPSSSSSSSSSPASSSSFLFSVQDALIPEVSAQRGEAGVTAEQAAAGSVPSLALPACGAFHRPVCFRLSRMHGWSRKRGFFEGEKGREREERRGLLSALNEEELDTQGEEGSEEQSMLVRIMCGCCAHEDLFRHFNVGSNSSILSPFAAPSTDQPSQAACDGQTQSKAQQRQNRSETSSLPQLTPDLPSSSPSSYLSSTSCESSRDDPNASPSSLASCFSSSPSVSSCFFVRSCSLSSEQWGEERARRETRASSRRTDSRESTTSRESTKDSASTRISESSSFASLEKSDRGSPAQACPHGLALSSQTEESNRRDAGRPELRKEEEENGGEKGSSSEAPASTGDGERDQLKHRVCGISCGSAKGKKKAPMPSYRVPSRTVIQQPEVYRQLACGGTVFPPPLCVFLLGPSVTDLVHAFVAASSRRLGLVVRCFFSFKRHSESPEGGFASFHEDHTDAGDRAHAPTTVESLSGLVKSLLGTVVRAAQSICLLHRPGFLRMQLGRRTEQPGDQDNTAARGRPPGNSHDPGVCTLRRRRAVATEEVRNRDVISLEPKGRTTLGLAGGFPPRPLSSRDSSYSLLSPLPAVSVSQLANLLLQALARRLVSLLAPYDYLPPFGLCGVPPFVLADAELCWPRQTGIWSQGQSFEQRRKETDDYLGPLYSTAVSLCSSAMSLFFAGVSFVSSVSFFPFSSREACGQNCLHEKQPLGLLSLCRRRNSLREFSHSSSWKSNVESGEDNGENGTTKRQTQRQRTRQTQTVFKSERKVAQDLRECLRDFQFRDLRFGR</sequence>
<feature type="compositionally biased region" description="Low complexity" evidence="1">
    <location>
        <begin position="723"/>
        <end position="748"/>
    </location>
</feature>
<feature type="compositionally biased region" description="Basic and acidic residues" evidence="1">
    <location>
        <begin position="788"/>
        <end position="816"/>
    </location>
</feature>
<feature type="region of interest" description="Disordered" evidence="1">
    <location>
        <begin position="185"/>
        <end position="208"/>
    </location>
</feature>
<feature type="compositionally biased region" description="Polar residues" evidence="1">
    <location>
        <begin position="697"/>
        <end position="722"/>
    </location>
</feature>
<feature type="region of interest" description="Disordered" evidence="1">
    <location>
        <begin position="1273"/>
        <end position="1305"/>
    </location>
</feature>
<feature type="region of interest" description="Disordered" evidence="1">
    <location>
        <begin position="367"/>
        <end position="440"/>
    </location>
</feature>
<organism evidence="2">
    <name type="scientific">Toxoplasma gondii (strain ATCC 50861 / VEG)</name>
    <dbReference type="NCBI Taxonomy" id="432359"/>
    <lineage>
        <taxon>Eukaryota</taxon>
        <taxon>Sar</taxon>
        <taxon>Alveolata</taxon>
        <taxon>Apicomplexa</taxon>
        <taxon>Conoidasida</taxon>
        <taxon>Coccidia</taxon>
        <taxon>Eucoccidiorida</taxon>
        <taxon>Eimeriorina</taxon>
        <taxon>Sarcocystidae</taxon>
        <taxon>Toxoplasma</taxon>
    </lineage>
</organism>
<feature type="compositionally biased region" description="Basic and acidic residues" evidence="1">
    <location>
        <begin position="856"/>
        <end position="871"/>
    </location>
</feature>